<feature type="region of interest" description="Disordered" evidence="2">
    <location>
        <begin position="494"/>
        <end position="536"/>
    </location>
</feature>
<organism evidence="4 5">
    <name type="scientific">Novymonas esmeraldas</name>
    <dbReference type="NCBI Taxonomy" id="1808958"/>
    <lineage>
        <taxon>Eukaryota</taxon>
        <taxon>Discoba</taxon>
        <taxon>Euglenozoa</taxon>
        <taxon>Kinetoplastea</taxon>
        <taxon>Metakinetoplastina</taxon>
        <taxon>Trypanosomatida</taxon>
        <taxon>Trypanosomatidae</taxon>
        <taxon>Novymonas</taxon>
    </lineage>
</organism>
<dbReference type="Gene3D" id="3.40.50.300">
    <property type="entry name" value="P-loop containing nucleotide triphosphate hydrolases"/>
    <property type="match status" value="1"/>
</dbReference>
<dbReference type="InterPro" id="IPR050513">
    <property type="entry name" value="RavA_ATPases"/>
</dbReference>
<protein>
    <submittedName>
        <fullName evidence="4">AAA domain (Dynein-related subfamily)</fullName>
    </submittedName>
</protein>
<evidence type="ECO:0000256" key="1">
    <source>
        <dbReference type="SAM" id="Coils"/>
    </source>
</evidence>
<dbReference type="Pfam" id="PF20030">
    <property type="entry name" value="bpMoxR"/>
    <property type="match status" value="1"/>
</dbReference>
<feature type="coiled-coil region" evidence="1">
    <location>
        <begin position="557"/>
        <end position="619"/>
    </location>
</feature>
<accession>A0AAW0ESZ1</accession>
<proteinExistence type="predicted"/>
<dbReference type="PANTHER" id="PTHR32204:SF0">
    <property type="entry name" value="ATPASE RAVA"/>
    <property type="match status" value="1"/>
</dbReference>
<comment type="caution">
    <text evidence="4">The sequence shown here is derived from an EMBL/GenBank/DDBJ whole genome shotgun (WGS) entry which is preliminary data.</text>
</comment>
<gene>
    <name evidence="4" type="ORF">NESM_000612400</name>
</gene>
<dbReference type="SUPFAM" id="SSF52540">
    <property type="entry name" value="P-loop containing nucleoside triphosphate hydrolases"/>
    <property type="match status" value="1"/>
</dbReference>
<evidence type="ECO:0000313" key="4">
    <source>
        <dbReference type="EMBL" id="KAK7196726.1"/>
    </source>
</evidence>
<dbReference type="AlphaFoldDB" id="A0AAW0ESZ1"/>
<dbReference type="PANTHER" id="PTHR32204">
    <property type="entry name" value="ATPASE RAVA"/>
    <property type="match status" value="1"/>
</dbReference>
<keyword evidence="1" id="KW-0175">Coiled coil</keyword>
<keyword evidence="5" id="KW-1185">Reference proteome</keyword>
<dbReference type="InterPro" id="IPR045427">
    <property type="entry name" value="MoxR"/>
</dbReference>
<dbReference type="Proteomes" id="UP001430356">
    <property type="component" value="Unassembled WGS sequence"/>
</dbReference>
<sequence>MPAAGEARVRPAVKVRPVSVRGVTLKMQSTDFGSSTAAASISRPSAPKVCADVRASAESSDRGDAVEQTLKAKHGSWKAYTKALESRLPEWTDEAVRNEVSRIREKVKRIMNSVCSAFLKREEAVGVCLMATLCHQHAFLYSAPGEAKTQLVELTMKHLSATDFDAEAKSVDITFDVSTEVEDVAGFKSMVDYKHDRIRYIRDHTLCGDHTYFAFIDEIWKARGPTLQVLLNLTNERVFKKEGRLIALPLFSLFCASNELPMGAGLQAVFDRILFRTFIHAPRTEDFLQWIRSRGSASSNAEKGVKEQLTIGEVGFLHAVRNSAKPSTEDWLRPTTPAPGRVRDMFAAIVAFTDTFGEMIRDTENLDVRGGHVMTTRRKNVLWTAIEQLSTFYGRPPHPFDLLLFLNVGWRRHSEIARVRTFVVTLLRRALARDVAKEDHKAELDTLDGCFLLPSDVIAAVKEEWTSSDEEGYSEPKLDELKTAELRRANDEMADRLRKENDLQHEEQRARDLKRQKEYDEARQKFDESTRSNEHQLTVERLKEEQQQKKLAAETHMLELRKTQEKTRTELEAAEKARRAVEEVENERRAQEAEAQMRREEATEELRALLNKIGKQEETTDENLEEVKQVMERQPYINKMHGGGFNETILPYIMHRRLDKVLRVVLDVHLKRTSDIIDLDLTNNRNYTVLCHVFLDTTKRSCQNCNQMIEILVTFMKAYPDRFKCSWCGWGENNHPGGFLRTVIKQRFFDSMKDALFSLPYFEDSTFLDVELPLYSYNALAPNIKRKFDEAKCRKP</sequence>
<reference evidence="4 5" key="1">
    <citation type="journal article" date="2021" name="MBio">
        <title>A New Model Trypanosomatid, Novymonas esmeraldas: Genomic Perception of Its 'Candidatus Pandoraea novymonadis' Endosymbiont.</title>
        <authorList>
            <person name="Zakharova A."/>
            <person name="Saura A."/>
            <person name="Butenko A."/>
            <person name="Podesvova L."/>
            <person name="Warmusova S."/>
            <person name="Kostygov A.Y."/>
            <person name="Nenarokova A."/>
            <person name="Lukes J."/>
            <person name="Opperdoes F.R."/>
            <person name="Yurchenko V."/>
        </authorList>
    </citation>
    <scope>NUCLEOTIDE SEQUENCE [LARGE SCALE GENOMIC DNA]</scope>
    <source>
        <strain evidence="4 5">E262AT.01</strain>
    </source>
</reference>
<evidence type="ECO:0000256" key="2">
    <source>
        <dbReference type="SAM" id="MobiDB-lite"/>
    </source>
</evidence>
<name>A0AAW0ESZ1_9TRYP</name>
<dbReference type="EMBL" id="JAECZO010000083">
    <property type="protein sequence ID" value="KAK7196726.1"/>
    <property type="molecule type" value="Genomic_DNA"/>
</dbReference>
<feature type="domain" description="MoxR" evidence="3">
    <location>
        <begin position="106"/>
        <end position="303"/>
    </location>
</feature>
<evidence type="ECO:0000313" key="5">
    <source>
        <dbReference type="Proteomes" id="UP001430356"/>
    </source>
</evidence>
<dbReference type="InterPro" id="IPR027417">
    <property type="entry name" value="P-loop_NTPase"/>
</dbReference>
<evidence type="ECO:0000259" key="3">
    <source>
        <dbReference type="Pfam" id="PF20030"/>
    </source>
</evidence>